<dbReference type="EC" id="6.3.5.4" evidence="3"/>
<accession>A0A6S7DPX5</accession>
<dbReference type="Proteomes" id="UP000494203">
    <property type="component" value="Unassembled WGS sequence"/>
</dbReference>
<dbReference type="InterPro" id="IPR051786">
    <property type="entry name" value="ASN_synthetase/amidase"/>
</dbReference>
<dbReference type="InterPro" id="IPR017932">
    <property type="entry name" value="GATase_2_dom"/>
</dbReference>
<comment type="catalytic activity">
    <reaction evidence="7">
        <text>L-aspartate + L-glutamine + ATP + H2O = L-asparagine + L-glutamate + AMP + diphosphate + H(+)</text>
        <dbReference type="Rhea" id="RHEA:12228"/>
        <dbReference type="ChEBI" id="CHEBI:15377"/>
        <dbReference type="ChEBI" id="CHEBI:15378"/>
        <dbReference type="ChEBI" id="CHEBI:29985"/>
        <dbReference type="ChEBI" id="CHEBI:29991"/>
        <dbReference type="ChEBI" id="CHEBI:30616"/>
        <dbReference type="ChEBI" id="CHEBI:33019"/>
        <dbReference type="ChEBI" id="CHEBI:58048"/>
        <dbReference type="ChEBI" id="CHEBI:58359"/>
        <dbReference type="ChEBI" id="CHEBI:456215"/>
        <dbReference type="EC" id="6.3.5.4"/>
    </reaction>
</comment>
<dbReference type="PANTHER" id="PTHR43284:SF1">
    <property type="entry name" value="ASPARAGINE SYNTHETASE"/>
    <property type="match status" value="1"/>
</dbReference>
<evidence type="ECO:0000256" key="7">
    <source>
        <dbReference type="ARBA" id="ARBA00048741"/>
    </source>
</evidence>
<dbReference type="InterPro" id="IPR033738">
    <property type="entry name" value="AsnB_N"/>
</dbReference>
<dbReference type="GO" id="GO:0005524">
    <property type="term" value="F:ATP binding"/>
    <property type="evidence" value="ECO:0007669"/>
    <property type="project" value="UniProtKB-KW"/>
</dbReference>
<evidence type="ECO:0000256" key="2">
    <source>
        <dbReference type="ARBA" id="ARBA00005752"/>
    </source>
</evidence>
<dbReference type="GO" id="GO:0004066">
    <property type="term" value="F:asparagine synthase (glutamine-hydrolyzing) activity"/>
    <property type="evidence" value="ECO:0007669"/>
    <property type="project" value="UniProtKB-EC"/>
</dbReference>
<evidence type="ECO:0000256" key="1">
    <source>
        <dbReference type="ARBA" id="ARBA00005187"/>
    </source>
</evidence>
<evidence type="ECO:0000256" key="5">
    <source>
        <dbReference type="ARBA" id="ARBA00022840"/>
    </source>
</evidence>
<keyword evidence="11" id="KW-1185">Reference proteome</keyword>
<evidence type="ECO:0000256" key="8">
    <source>
        <dbReference type="PIRSR" id="PIRSR001589-2"/>
    </source>
</evidence>
<dbReference type="Pfam" id="PF13537">
    <property type="entry name" value="GATase_7"/>
    <property type="match status" value="1"/>
</dbReference>
<dbReference type="Gene3D" id="3.40.50.620">
    <property type="entry name" value="HUPs"/>
    <property type="match status" value="1"/>
</dbReference>
<dbReference type="InterPro" id="IPR029055">
    <property type="entry name" value="Ntn_hydrolases_N"/>
</dbReference>
<dbReference type="CDD" id="cd01991">
    <property type="entry name" value="Asn_synthase_B_C"/>
    <property type="match status" value="1"/>
</dbReference>
<organism evidence="10 11">
    <name type="scientific">Achromobacter pulmonis</name>
    <dbReference type="NCBI Taxonomy" id="1389932"/>
    <lineage>
        <taxon>Bacteria</taxon>
        <taxon>Pseudomonadati</taxon>
        <taxon>Pseudomonadota</taxon>
        <taxon>Betaproteobacteria</taxon>
        <taxon>Burkholderiales</taxon>
        <taxon>Alcaligenaceae</taxon>
        <taxon>Achromobacter</taxon>
    </lineage>
</organism>
<dbReference type="GO" id="GO:0006529">
    <property type="term" value="P:asparagine biosynthetic process"/>
    <property type="evidence" value="ECO:0007669"/>
    <property type="project" value="InterPro"/>
</dbReference>
<keyword evidence="10" id="KW-0436">Ligase</keyword>
<feature type="domain" description="Glutamine amidotransferase type-2" evidence="9">
    <location>
        <begin position="1"/>
        <end position="152"/>
    </location>
</feature>
<keyword evidence="6" id="KW-0315">Glutamine amidotransferase</keyword>
<proteinExistence type="inferred from homology"/>
<dbReference type="PROSITE" id="PS51278">
    <property type="entry name" value="GATASE_TYPE_2"/>
    <property type="match status" value="1"/>
</dbReference>
<comment type="pathway">
    <text evidence="1">Amino-acid biosynthesis; L-asparagine biosynthesis; L-asparagine from L-aspartate (L-Gln route): step 1/1.</text>
</comment>
<keyword evidence="5 8" id="KW-0067">ATP-binding</keyword>
<gene>
    <name evidence="10" type="primary">asnB_2</name>
    <name evidence="10" type="ORF">LMG26788_02848</name>
</gene>
<name>A0A6S7DPX5_9BURK</name>
<keyword evidence="4 8" id="KW-0547">Nucleotide-binding</keyword>
<dbReference type="GO" id="GO:0005829">
    <property type="term" value="C:cytosol"/>
    <property type="evidence" value="ECO:0007669"/>
    <property type="project" value="TreeGrafter"/>
</dbReference>
<comment type="similarity">
    <text evidence="2">Belongs to the asparagine synthetase family.</text>
</comment>
<evidence type="ECO:0000256" key="3">
    <source>
        <dbReference type="ARBA" id="ARBA00012737"/>
    </source>
</evidence>
<dbReference type="InterPro" id="IPR001962">
    <property type="entry name" value="Asn_synthase"/>
</dbReference>
<dbReference type="PIRSF" id="PIRSF001589">
    <property type="entry name" value="Asn_synthetase_glu-h"/>
    <property type="match status" value="1"/>
</dbReference>
<dbReference type="EMBL" id="CADIKZ010000007">
    <property type="protein sequence ID" value="CAB3872441.1"/>
    <property type="molecule type" value="Genomic_DNA"/>
</dbReference>
<evidence type="ECO:0000313" key="11">
    <source>
        <dbReference type="Proteomes" id="UP000494203"/>
    </source>
</evidence>
<dbReference type="SUPFAM" id="SSF56235">
    <property type="entry name" value="N-terminal nucleophile aminohydrolases (Ntn hydrolases)"/>
    <property type="match status" value="1"/>
</dbReference>
<dbReference type="CDD" id="cd00712">
    <property type="entry name" value="AsnB"/>
    <property type="match status" value="1"/>
</dbReference>
<evidence type="ECO:0000259" key="9">
    <source>
        <dbReference type="PROSITE" id="PS51278"/>
    </source>
</evidence>
<sequence>MSSPDGALTVVFNGEIYNYRELRAELKLLGHHFSSDSDTEVLLAAWHQWGSAALRRFVGMFAFTMHDRRTHTLTLARDAFGIKPLYYHHTPDTIAFASEPRALMTLDAHPPTLDIQAAYDYLVHGHYDHTERTFVRGISSLPPAHFLRLSIHTGKLDTPVRWWSPTIDERHPRLSYADAAAELRERFLNNVRLHLRSDVTLGAALSGGVDSSAIVCAMRHVEPELQLRTFSFISQSQDRSEEKWVDIVNSNTGAIANKVRITADELAKDIDDLITAQGEPFGSTSIYAQYRVFKAARAAGVTVMLEGQGADELIAGYNGYPAQRLVSLLESGRLPTAIRHLLNQRNWPGRSIKASLQEAVGVMAGDRLYQRLRKLSGRDPRPTWLDLDTLNDAGVQMQYPRAVWSESARGRRAMAEMAVSLTQRGLGWLLRHGDRNSMRFSIESRVPFLTPDLADFLMGLPEDYLVSVQGETKRLLRTAMQGIVPETILARKDKIGFETPELAWLRNLAPQIRQWLAPSEGSALLDNAQMLEHFDEMIEGRRPFNWQIWRWINFQRWVQLNGIKD</sequence>
<dbReference type="InterPro" id="IPR006426">
    <property type="entry name" value="Asn_synth_AEB"/>
</dbReference>
<dbReference type="Gene3D" id="3.60.20.10">
    <property type="entry name" value="Glutamine Phosphoribosylpyrophosphate, subunit 1, domain 1"/>
    <property type="match status" value="1"/>
</dbReference>
<evidence type="ECO:0000313" key="10">
    <source>
        <dbReference type="EMBL" id="CAB3872441.1"/>
    </source>
</evidence>
<dbReference type="NCBIfam" id="TIGR01536">
    <property type="entry name" value="asn_synth_AEB"/>
    <property type="match status" value="1"/>
</dbReference>
<evidence type="ECO:0000256" key="6">
    <source>
        <dbReference type="ARBA" id="ARBA00022962"/>
    </source>
</evidence>
<protein>
    <recommendedName>
        <fullName evidence="3">asparagine synthase (glutamine-hydrolyzing)</fullName>
        <ecNumber evidence="3">6.3.5.4</ecNumber>
    </recommendedName>
</protein>
<dbReference type="InterPro" id="IPR014729">
    <property type="entry name" value="Rossmann-like_a/b/a_fold"/>
</dbReference>
<dbReference type="AlphaFoldDB" id="A0A6S7DPX5"/>
<reference evidence="10 11" key="1">
    <citation type="submission" date="2020-04" db="EMBL/GenBank/DDBJ databases">
        <authorList>
            <person name="De Canck E."/>
        </authorList>
    </citation>
    <scope>NUCLEOTIDE SEQUENCE [LARGE SCALE GENOMIC DNA]</scope>
    <source>
        <strain evidence="10 11">LMG 26788</strain>
    </source>
</reference>
<dbReference type="PANTHER" id="PTHR43284">
    <property type="entry name" value="ASPARAGINE SYNTHETASE (GLUTAMINE-HYDROLYZING)"/>
    <property type="match status" value="1"/>
</dbReference>
<dbReference type="SUPFAM" id="SSF52402">
    <property type="entry name" value="Adenine nucleotide alpha hydrolases-like"/>
    <property type="match status" value="1"/>
</dbReference>
<evidence type="ECO:0000256" key="4">
    <source>
        <dbReference type="ARBA" id="ARBA00022741"/>
    </source>
</evidence>
<feature type="binding site" evidence="8">
    <location>
        <position position="38"/>
    </location>
    <ligand>
        <name>L-glutamine</name>
        <dbReference type="ChEBI" id="CHEBI:58359"/>
    </ligand>
</feature>
<dbReference type="Pfam" id="PF00733">
    <property type="entry name" value="Asn_synthase"/>
    <property type="match status" value="1"/>
</dbReference>